<evidence type="ECO:0000256" key="5">
    <source>
        <dbReference type="ARBA" id="ARBA00023242"/>
    </source>
</evidence>
<keyword evidence="3" id="KW-0238">DNA-binding</keyword>
<dbReference type="OMA" id="TCIFNQA"/>
<accession>M7SPX0</accession>
<reference evidence="8" key="1">
    <citation type="journal article" date="2013" name="Genome Announc.">
        <title>Draft genome sequence of the grapevine dieback fungus Eutypa lata UCR-EL1.</title>
        <authorList>
            <person name="Blanco-Ulate B."/>
            <person name="Rolshausen P.E."/>
            <person name="Cantu D."/>
        </authorList>
    </citation>
    <scope>NUCLEOTIDE SEQUENCE [LARGE SCALE GENOMIC DNA]</scope>
    <source>
        <strain evidence="8">UCR-EL1</strain>
    </source>
</reference>
<dbReference type="PANTHER" id="PTHR31845">
    <property type="entry name" value="FINGER DOMAIN PROTEIN, PUTATIVE-RELATED"/>
    <property type="match status" value="1"/>
</dbReference>
<keyword evidence="5" id="KW-0539">Nucleus</keyword>
<dbReference type="PANTHER" id="PTHR31845:SF37">
    <property type="entry name" value="TRANSCRIPTION FACTOR DOMAIN-CONTAINING PROTEIN"/>
    <property type="match status" value="1"/>
</dbReference>
<dbReference type="GO" id="GO:0000981">
    <property type="term" value="F:DNA-binding transcription factor activity, RNA polymerase II-specific"/>
    <property type="evidence" value="ECO:0007669"/>
    <property type="project" value="TreeGrafter"/>
</dbReference>
<evidence type="ECO:0000256" key="1">
    <source>
        <dbReference type="ARBA" id="ARBA00004123"/>
    </source>
</evidence>
<dbReference type="KEGG" id="ela:UCREL1_6741"/>
<organism evidence="7 8">
    <name type="scientific">Eutypa lata (strain UCR-EL1)</name>
    <name type="common">Grapevine dieback disease fungus</name>
    <name type="synonym">Eutypa armeniacae</name>
    <dbReference type="NCBI Taxonomy" id="1287681"/>
    <lineage>
        <taxon>Eukaryota</taxon>
        <taxon>Fungi</taxon>
        <taxon>Dikarya</taxon>
        <taxon>Ascomycota</taxon>
        <taxon>Pezizomycotina</taxon>
        <taxon>Sordariomycetes</taxon>
        <taxon>Xylariomycetidae</taxon>
        <taxon>Xylariales</taxon>
        <taxon>Diatrypaceae</taxon>
        <taxon>Eutypa</taxon>
    </lineage>
</organism>
<feature type="region of interest" description="Disordered" evidence="6">
    <location>
        <begin position="496"/>
        <end position="532"/>
    </location>
</feature>
<name>M7SPX0_EUTLA</name>
<dbReference type="InterPro" id="IPR051089">
    <property type="entry name" value="prtT"/>
</dbReference>
<dbReference type="CDD" id="cd12148">
    <property type="entry name" value="fungal_TF_MHR"/>
    <property type="match status" value="1"/>
</dbReference>
<sequence>MKSSVQENQETAPPLLSKTCQNCYHLKIRRIEALESKIDELMRSRASSPTNEANAIPETTTRERSLSSSSPGSSSGAIQGTINRTSGDVIDEGLLTMERANHFLNIYKTTLTAHFPFVVVPLQTCAETLRQEKPFLFLAILTSSSFHDMPLQRILGSALKQYVHERMVQGDTASFEFLQGLLVFLAWSHYHPKPQRYSQFLQLAISIVSDLRLDRKPIGSWETHVGSRFHDPNMQRNAPPEWGLDEKRALAGCFYLSSTVSKLLQKLNAFPYSKYLEECCVSLCEQYEYPTDEHLYYIIRLQRIMEAIEYMTQQHTNGPTARAAVLDLRSQLESFRSHLPFDLGDNQPLFMQYCTAEMYLYQAASICKTPAPLDADAAAVHADLLCSGLAAAKSLLDYYLTLPVYADMAFNNSEWIQLSFAITVACRLAVTTPSSTPQTRALRQSLDLGGVLRHLALRVGALVSQQVDARGGRDIFYRYEQRVRRMQAWYERCCNGSSSTSSSNINISSSAPRPAISRKTSTKLEQQQQQQQTITSAPFTHDALGLLSQPPSGATTPVSLFPSGAAEPTQFFQNLSSGAGAADPCVWSADSSQANTPDMKMTELFPELDYIFCDWLSPPIEST</sequence>
<feature type="compositionally biased region" description="Low complexity" evidence="6">
    <location>
        <begin position="497"/>
        <end position="510"/>
    </location>
</feature>
<dbReference type="GO" id="GO:0005634">
    <property type="term" value="C:nucleus"/>
    <property type="evidence" value="ECO:0007669"/>
    <property type="project" value="UniProtKB-SubCell"/>
</dbReference>
<dbReference type="Proteomes" id="UP000012174">
    <property type="component" value="Unassembled WGS sequence"/>
</dbReference>
<evidence type="ECO:0000256" key="6">
    <source>
        <dbReference type="SAM" id="MobiDB-lite"/>
    </source>
</evidence>
<evidence type="ECO:0000256" key="2">
    <source>
        <dbReference type="ARBA" id="ARBA00023015"/>
    </source>
</evidence>
<evidence type="ECO:0008006" key="9">
    <source>
        <dbReference type="Google" id="ProtNLM"/>
    </source>
</evidence>
<dbReference type="AlphaFoldDB" id="M7SPX0"/>
<dbReference type="EMBL" id="KB706688">
    <property type="protein sequence ID" value="EMR66272.1"/>
    <property type="molecule type" value="Genomic_DNA"/>
</dbReference>
<dbReference type="OrthoDB" id="5217604at2759"/>
<protein>
    <recommendedName>
        <fullName evidence="9">Transcription factor domain-containing protein</fullName>
    </recommendedName>
</protein>
<dbReference type="GO" id="GO:0000976">
    <property type="term" value="F:transcription cis-regulatory region binding"/>
    <property type="evidence" value="ECO:0007669"/>
    <property type="project" value="TreeGrafter"/>
</dbReference>
<dbReference type="HOGENOM" id="CLU_006524_12_1_1"/>
<dbReference type="eggNOG" id="ENOG502SITX">
    <property type="taxonomic scope" value="Eukaryota"/>
</dbReference>
<evidence type="ECO:0000313" key="7">
    <source>
        <dbReference type="EMBL" id="EMR66272.1"/>
    </source>
</evidence>
<keyword evidence="4" id="KW-0804">Transcription</keyword>
<keyword evidence="8" id="KW-1185">Reference proteome</keyword>
<evidence type="ECO:0000313" key="8">
    <source>
        <dbReference type="Proteomes" id="UP000012174"/>
    </source>
</evidence>
<comment type="subcellular location">
    <subcellularLocation>
        <location evidence="1">Nucleus</location>
    </subcellularLocation>
</comment>
<gene>
    <name evidence="7" type="ORF">UCREL1_6741</name>
</gene>
<proteinExistence type="predicted"/>
<evidence type="ECO:0000256" key="3">
    <source>
        <dbReference type="ARBA" id="ARBA00023125"/>
    </source>
</evidence>
<feature type="region of interest" description="Disordered" evidence="6">
    <location>
        <begin position="42"/>
        <end position="82"/>
    </location>
</feature>
<feature type="compositionally biased region" description="Low complexity" evidence="6">
    <location>
        <begin position="66"/>
        <end position="76"/>
    </location>
</feature>
<feature type="compositionally biased region" description="Polar residues" evidence="6">
    <location>
        <begin position="45"/>
        <end position="59"/>
    </location>
</feature>
<evidence type="ECO:0000256" key="4">
    <source>
        <dbReference type="ARBA" id="ARBA00023163"/>
    </source>
</evidence>
<keyword evidence="2" id="KW-0805">Transcription regulation</keyword>